<gene>
    <name evidence="11" type="ORF">Q7514_20000</name>
</gene>
<evidence type="ECO:0000256" key="3">
    <source>
        <dbReference type="ARBA" id="ARBA00016337"/>
    </source>
</evidence>
<dbReference type="Proteomes" id="UP001336020">
    <property type="component" value="Unassembled WGS sequence"/>
</dbReference>
<evidence type="ECO:0000256" key="5">
    <source>
        <dbReference type="ARBA" id="ARBA00022679"/>
    </source>
</evidence>
<keyword evidence="8" id="KW-0460">Magnesium</keyword>
<evidence type="ECO:0000256" key="1">
    <source>
        <dbReference type="ARBA" id="ARBA00001946"/>
    </source>
</evidence>
<evidence type="ECO:0000313" key="11">
    <source>
        <dbReference type="EMBL" id="MEE2059807.1"/>
    </source>
</evidence>
<keyword evidence="12" id="KW-1185">Reference proteome</keyword>
<evidence type="ECO:0000256" key="7">
    <source>
        <dbReference type="ARBA" id="ARBA00022827"/>
    </source>
</evidence>
<evidence type="ECO:0000256" key="4">
    <source>
        <dbReference type="ARBA" id="ARBA00022630"/>
    </source>
</evidence>
<dbReference type="EC" id="2.7.1.180" evidence="2"/>
<name>A0ABU7LE24_9NOCA</name>
<dbReference type="GO" id="GO:0016740">
    <property type="term" value="F:transferase activity"/>
    <property type="evidence" value="ECO:0007669"/>
    <property type="project" value="UniProtKB-KW"/>
</dbReference>
<comment type="cofactor">
    <cofactor evidence="1">
        <name>Mg(2+)</name>
        <dbReference type="ChEBI" id="CHEBI:18420"/>
    </cofactor>
</comment>
<evidence type="ECO:0000256" key="9">
    <source>
        <dbReference type="ARBA" id="ARBA00031306"/>
    </source>
</evidence>
<dbReference type="RefSeq" id="WP_330135009.1">
    <property type="nucleotide sequence ID" value="NZ_JAUTXY010000009.1"/>
</dbReference>
<evidence type="ECO:0000256" key="2">
    <source>
        <dbReference type="ARBA" id="ARBA00011955"/>
    </source>
</evidence>
<dbReference type="PANTHER" id="PTHR30040">
    <property type="entry name" value="THIAMINE BIOSYNTHESIS LIPOPROTEIN APBE"/>
    <property type="match status" value="1"/>
</dbReference>
<organism evidence="11 12">
    <name type="scientific">Rhodococcus artemisiae</name>
    <dbReference type="NCBI Taxonomy" id="714159"/>
    <lineage>
        <taxon>Bacteria</taxon>
        <taxon>Bacillati</taxon>
        <taxon>Actinomycetota</taxon>
        <taxon>Actinomycetes</taxon>
        <taxon>Mycobacteriales</taxon>
        <taxon>Nocardiaceae</taxon>
        <taxon>Rhodococcus</taxon>
    </lineage>
</organism>
<comment type="caution">
    <text evidence="11">The sequence shown here is derived from an EMBL/GenBank/DDBJ whole genome shotgun (WGS) entry which is preliminary data.</text>
</comment>
<dbReference type="EMBL" id="JAUTXY010000009">
    <property type="protein sequence ID" value="MEE2059807.1"/>
    <property type="molecule type" value="Genomic_DNA"/>
</dbReference>
<dbReference type="InterPro" id="IPR003374">
    <property type="entry name" value="ApbE-like_sf"/>
</dbReference>
<dbReference type="PANTHER" id="PTHR30040:SF2">
    <property type="entry name" value="FAD:PROTEIN FMN TRANSFERASE"/>
    <property type="match status" value="1"/>
</dbReference>
<keyword evidence="6" id="KW-0479">Metal-binding</keyword>
<dbReference type="SUPFAM" id="SSF143631">
    <property type="entry name" value="ApbE-like"/>
    <property type="match status" value="1"/>
</dbReference>
<evidence type="ECO:0000313" key="12">
    <source>
        <dbReference type="Proteomes" id="UP001336020"/>
    </source>
</evidence>
<evidence type="ECO:0000256" key="10">
    <source>
        <dbReference type="ARBA" id="ARBA00048540"/>
    </source>
</evidence>
<keyword evidence="5 11" id="KW-0808">Transferase</keyword>
<keyword evidence="7" id="KW-0274">FAD</keyword>
<sequence length="262" mass="27588">MISSTQWRGWGEDVALAVTECAALGDAEELVRSVIEESAAACDLRRGDAEIHAVNLAQGTPVRVSPRLAALLRSALWAARMTDGAVDPVAGDDATLDERSVPPIHPIPRYLDVQLDDDTVLAPWGASLDITATAHADVTDRAATLVATVLECGVLVQMGDTISTAGHCPAGGWQVSLPDHGIVELPAGAAMSSRTSTDDEQRWGTITVIAADAVWADAAATTALHRGIGALSWLEQYELAGRLIDSRGRIHTTSTWSDPRAA</sequence>
<reference evidence="11 12" key="1">
    <citation type="submission" date="2023-07" db="EMBL/GenBank/DDBJ databases">
        <authorList>
            <person name="Girao M."/>
            <person name="Carvalho M.F."/>
        </authorList>
    </citation>
    <scope>NUCLEOTIDE SEQUENCE [LARGE SCALE GENOMIC DNA]</scope>
    <source>
        <strain evidence="11 12">YIM65754</strain>
    </source>
</reference>
<evidence type="ECO:0000256" key="6">
    <source>
        <dbReference type="ARBA" id="ARBA00022723"/>
    </source>
</evidence>
<evidence type="ECO:0000256" key="8">
    <source>
        <dbReference type="ARBA" id="ARBA00022842"/>
    </source>
</evidence>
<protein>
    <recommendedName>
        <fullName evidence="3">FAD:protein FMN transferase</fullName>
        <ecNumber evidence="2">2.7.1.180</ecNumber>
    </recommendedName>
    <alternativeName>
        <fullName evidence="9">Flavin transferase</fullName>
    </alternativeName>
</protein>
<dbReference type="Pfam" id="PF02424">
    <property type="entry name" value="ApbE"/>
    <property type="match status" value="1"/>
</dbReference>
<comment type="catalytic activity">
    <reaction evidence="10">
        <text>L-threonyl-[protein] + FAD = FMN-L-threonyl-[protein] + AMP + H(+)</text>
        <dbReference type="Rhea" id="RHEA:36847"/>
        <dbReference type="Rhea" id="RHEA-COMP:11060"/>
        <dbReference type="Rhea" id="RHEA-COMP:11061"/>
        <dbReference type="ChEBI" id="CHEBI:15378"/>
        <dbReference type="ChEBI" id="CHEBI:30013"/>
        <dbReference type="ChEBI" id="CHEBI:57692"/>
        <dbReference type="ChEBI" id="CHEBI:74257"/>
        <dbReference type="ChEBI" id="CHEBI:456215"/>
        <dbReference type="EC" id="2.7.1.180"/>
    </reaction>
</comment>
<proteinExistence type="predicted"/>
<dbReference type="InterPro" id="IPR024932">
    <property type="entry name" value="ApbE"/>
</dbReference>
<dbReference type="Gene3D" id="3.10.520.10">
    <property type="entry name" value="ApbE-like domains"/>
    <property type="match status" value="1"/>
</dbReference>
<keyword evidence="4" id="KW-0285">Flavoprotein</keyword>
<accession>A0ABU7LE24</accession>